<organism evidence="2 3">
    <name type="scientific">Lentzea atacamensis</name>
    <dbReference type="NCBI Taxonomy" id="531938"/>
    <lineage>
        <taxon>Bacteria</taxon>
        <taxon>Bacillati</taxon>
        <taxon>Actinomycetota</taxon>
        <taxon>Actinomycetes</taxon>
        <taxon>Pseudonocardiales</taxon>
        <taxon>Pseudonocardiaceae</taxon>
        <taxon>Lentzea</taxon>
    </lineage>
</organism>
<reference evidence="2 3" key="1">
    <citation type="submission" date="2018-06" db="EMBL/GenBank/DDBJ databases">
        <title>Genomic Encyclopedia of Type Strains, Phase IV (KMG-IV): sequencing the most valuable type-strain genomes for metagenomic binning, comparative biology and taxonomic classification.</title>
        <authorList>
            <person name="Goeker M."/>
        </authorList>
    </citation>
    <scope>NUCLEOTIDE SEQUENCE [LARGE SCALE GENOMIC DNA]</scope>
    <source>
        <strain evidence="2 3">DSM 45479</strain>
    </source>
</reference>
<protein>
    <submittedName>
        <fullName evidence="2">Uncharacterized protein</fullName>
    </submittedName>
</protein>
<name>A0ABX9DXP2_9PSEU</name>
<evidence type="ECO:0000256" key="1">
    <source>
        <dbReference type="SAM" id="MobiDB-lite"/>
    </source>
</evidence>
<sequence>MSCSDCLRLTVILRQVRRARSGGRACDEEAGEAPDLATCGRCSQAGSPPGEDTASHGRRSEIPFARKELCP</sequence>
<comment type="caution">
    <text evidence="2">The sequence shown here is derived from an EMBL/GenBank/DDBJ whole genome shotgun (WGS) entry which is preliminary data.</text>
</comment>
<proteinExistence type="predicted"/>
<feature type="compositionally biased region" description="Basic and acidic residues" evidence="1">
    <location>
        <begin position="53"/>
        <end position="71"/>
    </location>
</feature>
<dbReference type="Proteomes" id="UP000248714">
    <property type="component" value="Unassembled WGS sequence"/>
</dbReference>
<keyword evidence="3" id="KW-1185">Reference proteome</keyword>
<gene>
    <name evidence="2" type="ORF">C8D87_112212</name>
</gene>
<accession>A0ABX9DXP2</accession>
<feature type="region of interest" description="Disordered" evidence="1">
    <location>
        <begin position="41"/>
        <end position="71"/>
    </location>
</feature>
<evidence type="ECO:0000313" key="3">
    <source>
        <dbReference type="Proteomes" id="UP000248714"/>
    </source>
</evidence>
<evidence type="ECO:0000313" key="2">
    <source>
        <dbReference type="EMBL" id="RAS60315.1"/>
    </source>
</evidence>
<dbReference type="EMBL" id="QLTT01000012">
    <property type="protein sequence ID" value="RAS60315.1"/>
    <property type="molecule type" value="Genomic_DNA"/>
</dbReference>